<dbReference type="PROSITE" id="PS01186">
    <property type="entry name" value="EGF_2"/>
    <property type="match status" value="1"/>
</dbReference>
<accession>A0AAD7STS0</accession>
<protein>
    <recommendedName>
        <fullName evidence="3">EGF-like domain-containing protein</fullName>
    </recommendedName>
</protein>
<comment type="caution">
    <text evidence="4">The sequence shown here is derived from an EMBL/GenBank/DDBJ whole genome shotgun (WGS) entry which is preliminary data.</text>
</comment>
<name>A0AAD7STS0_9TELE</name>
<dbReference type="PROSITE" id="PS00022">
    <property type="entry name" value="EGF_1"/>
    <property type="match status" value="1"/>
</dbReference>
<keyword evidence="1" id="KW-1015">Disulfide bond</keyword>
<dbReference type="EMBL" id="JAINUG010000034">
    <property type="protein sequence ID" value="KAJ8408635.1"/>
    <property type="molecule type" value="Genomic_DNA"/>
</dbReference>
<evidence type="ECO:0000259" key="3">
    <source>
        <dbReference type="PROSITE" id="PS50026"/>
    </source>
</evidence>
<dbReference type="SUPFAM" id="SSF57196">
    <property type="entry name" value="EGF/Laminin"/>
    <property type="match status" value="1"/>
</dbReference>
<organism evidence="4 5">
    <name type="scientific">Aldrovandia affinis</name>
    <dbReference type="NCBI Taxonomy" id="143900"/>
    <lineage>
        <taxon>Eukaryota</taxon>
        <taxon>Metazoa</taxon>
        <taxon>Chordata</taxon>
        <taxon>Craniata</taxon>
        <taxon>Vertebrata</taxon>
        <taxon>Euteleostomi</taxon>
        <taxon>Actinopterygii</taxon>
        <taxon>Neopterygii</taxon>
        <taxon>Teleostei</taxon>
        <taxon>Notacanthiformes</taxon>
        <taxon>Halosauridae</taxon>
        <taxon>Aldrovandia</taxon>
    </lineage>
</organism>
<keyword evidence="2" id="KW-1133">Transmembrane helix</keyword>
<keyword evidence="5" id="KW-1185">Reference proteome</keyword>
<keyword evidence="1" id="KW-0245">EGF-like domain</keyword>
<sequence length="101" mass="11177">MATPVPQECNRQLCQDHGECFTRNGVSTCECRLGYRGAFCQDRVSDPIRVPLTLGVLGVLAGFILLGLLLMLIRKRRKASRRKMMGAATMIPMVDIDKAVP</sequence>
<keyword evidence="2" id="KW-0472">Membrane</keyword>
<dbReference type="Proteomes" id="UP001221898">
    <property type="component" value="Unassembled WGS sequence"/>
</dbReference>
<evidence type="ECO:0000313" key="4">
    <source>
        <dbReference type="EMBL" id="KAJ8408635.1"/>
    </source>
</evidence>
<dbReference type="InterPro" id="IPR000742">
    <property type="entry name" value="EGF"/>
</dbReference>
<gene>
    <name evidence="4" type="ORF">AAFF_G00252700</name>
</gene>
<feature type="disulfide bond" evidence="1">
    <location>
        <begin position="31"/>
        <end position="40"/>
    </location>
</feature>
<feature type="domain" description="EGF-like" evidence="3">
    <location>
        <begin position="5"/>
        <end position="41"/>
    </location>
</feature>
<dbReference type="AlphaFoldDB" id="A0AAD7STS0"/>
<feature type="transmembrane region" description="Helical" evidence="2">
    <location>
        <begin position="52"/>
        <end position="73"/>
    </location>
</feature>
<evidence type="ECO:0000256" key="2">
    <source>
        <dbReference type="SAM" id="Phobius"/>
    </source>
</evidence>
<proteinExistence type="predicted"/>
<keyword evidence="2" id="KW-0812">Transmembrane</keyword>
<dbReference type="PROSITE" id="PS50026">
    <property type="entry name" value="EGF_3"/>
    <property type="match status" value="1"/>
</dbReference>
<evidence type="ECO:0000256" key="1">
    <source>
        <dbReference type="PROSITE-ProRule" id="PRU00076"/>
    </source>
</evidence>
<dbReference type="Gene3D" id="2.10.25.10">
    <property type="entry name" value="Laminin"/>
    <property type="match status" value="1"/>
</dbReference>
<evidence type="ECO:0000313" key="5">
    <source>
        <dbReference type="Proteomes" id="UP001221898"/>
    </source>
</evidence>
<comment type="caution">
    <text evidence="1">Lacks conserved residue(s) required for the propagation of feature annotation.</text>
</comment>
<reference evidence="4" key="1">
    <citation type="journal article" date="2023" name="Science">
        <title>Genome structures resolve the early diversification of teleost fishes.</title>
        <authorList>
            <person name="Parey E."/>
            <person name="Louis A."/>
            <person name="Montfort J."/>
            <person name="Bouchez O."/>
            <person name="Roques C."/>
            <person name="Iampietro C."/>
            <person name="Lluch J."/>
            <person name="Castinel A."/>
            <person name="Donnadieu C."/>
            <person name="Desvignes T."/>
            <person name="Floi Bucao C."/>
            <person name="Jouanno E."/>
            <person name="Wen M."/>
            <person name="Mejri S."/>
            <person name="Dirks R."/>
            <person name="Jansen H."/>
            <person name="Henkel C."/>
            <person name="Chen W.J."/>
            <person name="Zahm M."/>
            <person name="Cabau C."/>
            <person name="Klopp C."/>
            <person name="Thompson A.W."/>
            <person name="Robinson-Rechavi M."/>
            <person name="Braasch I."/>
            <person name="Lecointre G."/>
            <person name="Bobe J."/>
            <person name="Postlethwait J.H."/>
            <person name="Berthelot C."/>
            <person name="Roest Crollius H."/>
            <person name="Guiguen Y."/>
        </authorList>
    </citation>
    <scope>NUCLEOTIDE SEQUENCE</scope>
    <source>
        <strain evidence="4">NC1722</strain>
    </source>
</reference>